<feature type="domain" description="Ig-like" evidence="6">
    <location>
        <begin position="132"/>
        <end position="224"/>
    </location>
</feature>
<evidence type="ECO:0000313" key="7">
    <source>
        <dbReference type="Proteomes" id="UP000046393"/>
    </source>
</evidence>
<dbReference type="Proteomes" id="UP000046393">
    <property type="component" value="Unplaced"/>
</dbReference>
<dbReference type="Pfam" id="PF07679">
    <property type="entry name" value="I-set"/>
    <property type="match status" value="3"/>
</dbReference>
<dbReference type="InterPro" id="IPR007110">
    <property type="entry name" value="Ig-like_dom"/>
</dbReference>
<feature type="domain" description="Ig-like" evidence="6">
    <location>
        <begin position="17"/>
        <end position="105"/>
    </location>
</feature>
<dbReference type="GO" id="GO:0004674">
    <property type="term" value="F:protein serine/threonine kinase activity"/>
    <property type="evidence" value="ECO:0007669"/>
    <property type="project" value="UniProtKB-KW"/>
</dbReference>
<dbReference type="Gene3D" id="2.60.40.10">
    <property type="entry name" value="Immunoglobulins"/>
    <property type="match status" value="3"/>
</dbReference>
<organism evidence="7 8">
    <name type="scientific">Syphacia muris</name>
    <dbReference type="NCBI Taxonomy" id="451379"/>
    <lineage>
        <taxon>Eukaryota</taxon>
        <taxon>Metazoa</taxon>
        <taxon>Ecdysozoa</taxon>
        <taxon>Nematoda</taxon>
        <taxon>Chromadorea</taxon>
        <taxon>Rhabditida</taxon>
        <taxon>Spirurina</taxon>
        <taxon>Oxyuridomorpha</taxon>
        <taxon>Oxyuroidea</taxon>
        <taxon>Oxyuridae</taxon>
        <taxon>Syphacia</taxon>
    </lineage>
</organism>
<dbReference type="InterPro" id="IPR036179">
    <property type="entry name" value="Ig-like_dom_sf"/>
</dbReference>
<dbReference type="InterPro" id="IPR013783">
    <property type="entry name" value="Ig-like_fold"/>
</dbReference>
<sequence>MPFKRPLGERAENQNAPNFIRPLQDKRVVVGQNVVLECQVAGHPEPVVKWLKDGQNVTQCPDYEITSDGVRHRLSIRNVEASDSGRFTIQAMNAAGTKQSTCTLIAAPAPTPIPGVKSVASSPAPPQTPVGPSAPLFLKELKHQPLKPGYQVVLEARVAGNPTPQVEWLMNGAPLKNYRARTEYDPQTGICALIIPQMFADDIGEYICRATNSHGVGETSAHLLPGDEYERWFHNEQTQITRERKENMLAQSRRIQSSYFSKVTLTDAEKPGEAPKQYENWKPATVAQRQMQRWSGNGGSSGRSSTNDFLWGVSESETEPELAAVDSRNIGRPPILQTPLKGLRLTEGTDAILQCSIVGNPKPTIEWLKNGKVIDPTSSARYTVTHKGSLAILKISMVAPEDSGMYTILARNNFGKVKFMSLHQNIKRYFILISIFIRLSGHFPRKYRIACYWSHIVL</sequence>
<evidence type="ECO:0000256" key="3">
    <source>
        <dbReference type="ARBA" id="ARBA00022490"/>
    </source>
</evidence>
<dbReference type="SUPFAM" id="SSF48726">
    <property type="entry name" value="Immunoglobulin"/>
    <property type="match status" value="3"/>
</dbReference>
<dbReference type="PANTHER" id="PTHR47633:SF3">
    <property type="entry name" value="STRIATED MUSCLE PREFERENTIALLY EXPRESSED PROTEIN KINASE"/>
    <property type="match status" value="1"/>
</dbReference>
<accession>A0A0N5ALN4</accession>
<reference evidence="8" key="1">
    <citation type="submission" date="2017-02" db="UniProtKB">
        <authorList>
            <consortium name="WormBaseParasite"/>
        </authorList>
    </citation>
    <scope>IDENTIFICATION</scope>
</reference>
<dbReference type="GO" id="GO:0031672">
    <property type="term" value="C:A band"/>
    <property type="evidence" value="ECO:0007669"/>
    <property type="project" value="UniProtKB-ARBA"/>
</dbReference>
<dbReference type="FunFam" id="2.60.40.10:FF:000714">
    <property type="entry name" value="Titin novex-3"/>
    <property type="match status" value="1"/>
</dbReference>
<dbReference type="SMART" id="SM00409">
    <property type="entry name" value="IG"/>
    <property type="match status" value="3"/>
</dbReference>
<dbReference type="InterPro" id="IPR003598">
    <property type="entry name" value="Ig_sub2"/>
</dbReference>
<dbReference type="FunFam" id="2.60.40.10:FF:000080">
    <property type="entry name" value="Myosin light chain kinase, smooth muscle"/>
    <property type="match status" value="1"/>
</dbReference>
<name>A0A0N5ALN4_9BILA</name>
<protein>
    <submittedName>
        <fullName evidence="8">Immunoglobulin I-set domain protein</fullName>
    </submittedName>
</protein>
<dbReference type="PROSITE" id="PS50835">
    <property type="entry name" value="IG_LIKE"/>
    <property type="match status" value="3"/>
</dbReference>
<evidence type="ECO:0000256" key="4">
    <source>
        <dbReference type="ARBA" id="ARBA00023157"/>
    </source>
</evidence>
<dbReference type="FunFam" id="2.60.40.10:FF:000425">
    <property type="entry name" value="Myosin light chain kinase"/>
    <property type="match status" value="1"/>
</dbReference>
<comment type="subcellular location">
    <subcellularLocation>
        <location evidence="1">Cytoplasm</location>
    </subcellularLocation>
</comment>
<keyword evidence="5" id="KW-0393">Immunoglobulin domain</keyword>
<evidence type="ECO:0000313" key="8">
    <source>
        <dbReference type="WBParaSite" id="SMUV_0000545901-mRNA-1"/>
    </source>
</evidence>
<keyword evidence="7" id="KW-1185">Reference proteome</keyword>
<dbReference type="PANTHER" id="PTHR47633">
    <property type="entry name" value="IMMUNOGLOBULIN"/>
    <property type="match status" value="1"/>
</dbReference>
<dbReference type="STRING" id="451379.A0A0N5ALN4"/>
<dbReference type="InterPro" id="IPR003599">
    <property type="entry name" value="Ig_sub"/>
</dbReference>
<evidence type="ECO:0000259" key="6">
    <source>
        <dbReference type="PROSITE" id="PS50835"/>
    </source>
</evidence>
<evidence type="ECO:0000256" key="2">
    <source>
        <dbReference type="ARBA" id="ARBA00006692"/>
    </source>
</evidence>
<dbReference type="GO" id="GO:0019899">
    <property type="term" value="F:enzyme binding"/>
    <property type="evidence" value="ECO:0007669"/>
    <property type="project" value="UniProtKB-ARBA"/>
</dbReference>
<evidence type="ECO:0000256" key="1">
    <source>
        <dbReference type="ARBA" id="ARBA00004496"/>
    </source>
</evidence>
<dbReference type="AlphaFoldDB" id="A0A0N5ALN4"/>
<dbReference type="WBParaSite" id="SMUV_0000545901-mRNA-1">
    <property type="protein sequence ID" value="SMUV_0000545901-mRNA-1"/>
    <property type="gene ID" value="SMUV_0000545901"/>
</dbReference>
<dbReference type="InterPro" id="IPR013098">
    <property type="entry name" value="Ig_I-set"/>
</dbReference>
<feature type="domain" description="Ig-like" evidence="6">
    <location>
        <begin position="333"/>
        <end position="427"/>
    </location>
</feature>
<proteinExistence type="inferred from homology"/>
<evidence type="ECO:0000256" key="5">
    <source>
        <dbReference type="ARBA" id="ARBA00023319"/>
    </source>
</evidence>
<keyword evidence="3" id="KW-0963">Cytoplasm</keyword>
<comment type="similarity">
    <text evidence="2">Belongs to the protein kinase superfamily. CAMK Ser/Thr protein kinase family.</text>
</comment>
<keyword evidence="4" id="KW-1015">Disulfide bond</keyword>
<dbReference type="SMART" id="SM00408">
    <property type="entry name" value="IGc2"/>
    <property type="match status" value="3"/>
</dbReference>